<dbReference type="EC" id="6.3.3.1" evidence="4 15"/>
<evidence type="ECO:0000256" key="12">
    <source>
        <dbReference type="ARBA" id="ARBA00032931"/>
    </source>
</evidence>
<dbReference type="STRING" id="1423770.FD29_GL000904"/>
<dbReference type="NCBIfam" id="TIGR00878">
    <property type="entry name" value="purM"/>
    <property type="match status" value="1"/>
</dbReference>
<dbReference type="SUPFAM" id="SSF56042">
    <property type="entry name" value="PurM C-terminal domain-like"/>
    <property type="match status" value="1"/>
</dbReference>
<keyword evidence="9 15" id="KW-0658">Purine biosynthesis</keyword>
<evidence type="ECO:0000256" key="5">
    <source>
        <dbReference type="ARBA" id="ARBA00020367"/>
    </source>
</evidence>
<dbReference type="RefSeq" id="WP_057886957.1">
    <property type="nucleotide sequence ID" value="NZ_AZEZ01000001.1"/>
</dbReference>
<evidence type="ECO:0000259" key="16">
    <source>
        <dbReference type="Pfam" id="PF00586"/>
    </source>
</evidence>
<protein>
    <recommendedName>
        <fullName evidence="5 15">Phosphoribosylformylglycinamidine cyclo-ligase</fullName>
        <ecNumber evidence="4 15">6.3.3.1</ecNumber>
    </recommendedName>
    <alternativeName>
        <fullName evidence="12 15">AIR synthase</fullName>
    </alternativeName>
    <alternativeName>
        <fullName evidence="13 15">AIRS</fullName>
    </alternativeName>
    <alternativeName>
        <fullName evidence="11 15">Phosphoribosyl-aminoimidazole synthetase</fullName>
    </alternativeName>
</protein>
<dbReference type="OrthoDB" id="9802507at2"/>
<dbReference type="PATRIC" id="fig|1423770.3.peg.931"/>
<dbReference type="PANTHER" id="PTHR10520:SF12">
    <property type="entry name" value="TRIFUNCTIONAL PURINE BIOSYNTHETIC PROTEIN ADENOSINE-3"/>
    <property type="match status" value="1"/>
</dbReference>
<evidence type="ECO:0000256" key="10">
    <source>
        <dbReference type="ARBA" id="ARBA00022840"/>
    </source>
</evidence>
<proteinExistence type="inferred from homology"/>
<organism evidence="18 19">
    <name type="scientific">Companilactobacillus mindensis DSM 14500</name>
    <dbReference type="NCBI Taxonomy" id="1423770"/>
    <lineage>
        <taxon>Bacteria</taxon>
        <taxon>Bacillati</taxon>
        <taxon>Bacillota</taxon>
        <taxon>Bacilli</taxon>
        <taxon>Lactobacillales</taxon>
        <taxon>Lactobacillaceae</taxon>
        <taxon>Companilactobacillus</taxon>
    </lineage>
</organism>
<evidence type="ECO:0000256" key="8">
    <source>
        <dbReference type="ARBA" id="ARBA00022741"/>
    </source>
</evidence>
<dbReference type="UniPathway" id="UPA00074">
    <property type="reaction ID" value="UER00129"/>
</dbReference>
<gene>
    <name evidence="15" type="primary">purM</name>
    <name evidence="18" type="ORF">FD29_GL000904</name>
</gene>
<dbReference type="InterPro" id="IPR036676">
    <property type="entry name" value="PurM-like_C_sf"/>
</dbReference>
<dbReference type="Pfam" id="PF00586">
    <property type="entry name" value="AIRS"/>
    <property type="match status" value="1"/>
</dbReference>
<evidence type="ECO:0000256" key="1">
    <source>
        <dbReference type="ARBA" id="ARBA00004496"/>
    </source>
</evidence>
<keyword evidence="6 15" id="KW-0963">Cytoplasm</keyword>
<accession>A0A0R1QYA4</accession>
<evidence type="ECO:0000256" key="9">
    <source>
        <dbReference type="ARBA" id="ARBA00022755"/>
    </source>
</evidence>
<dbReference type="CDD" id="cd02196">
    <property type="entry name" value="PurM"/>
    <property type="match status" value="1"/>
</dbReference>
<evidence type="ECO:0000259" key="17">
    <source>
        <dbReference type="Pfam" id="PF02769"/>
    </source>
</evidence>
<dbReference type="GO" id="GO:0004637">
    <property type="term" value="F:phosphoribosylamine-glycine ligase activity"/>
    <property type="evidence" value="ECO:0007669"/>
    <property type="project" value="TreeGrafter"/>
</dbReference>
<evidence type="ECO:0000256" key="11">
    <source>
        <dbReference type="ARBA" id="ARBA00031908"/>
    </source>
</evidence>
<dbReference type="Gene3D" id="3.90.650.10">
    <property type="entry name" value="PurM-like C-terminal domain"/>
    <property type="match status" value="1"/>
</dbReference>
<dbReference type="GO" id="GO:0005524">
    <property type="term" value="F:ATP binding"/>
    <property type="evidence" value="ECO:0007669"/>
    <property type="project" value="UniProtKB-KW"/>
</dbReference>
<sequence>MSNPYQDAGVNVESGYKISKFVKQHTRLNGNTNENIGNFGGVYEIPEGYKHPVLVSSDDGVGTKLLLTNEAKKWDTIGIDCVAMCVNDILAQGAIPQYFLDYISTGKIDAKIEEILKGVIEGCNQANANLIGGETAEMPGVYGENDYDIAGFSVGICEKDDLLKKENIKSGDVLIGLKSSGIHSNGYSLVRKIFFQDHNLNVESILPEAPEMTLGELLLTPTKIYVQDIVPLLDERLIEGISHITGGGFYENIPRMLPDNLAAKIDVDIWPKNKIFNILQKYGALELSDMYHIFNMGLGMVIAVDPSKEIEVLELLNEFDTLAYTIGEVIPKESESLILKGDNL</sequence>
<dbReference type="GO" id="GO:0046084">
    <property type="term" value="P:adenine biosynthetic process"/>
    <property type="evidence" value="ECO:0007669"/>
    <property type="project" value="TreeGrafter"/>
</dbReference>
<dbReference type="FunFam" id="3.90.650.10:FF:000011">
    <property type="entry name" value="Phosphoribosylformylglycinamidine cyclo-ligase"/>
    <property type="match status" value="1"/>
</dbReference>
<evidence type="ECO:0000256" key="15">
    <source>
        <dbReference type="HAMAP-Rule" id="MF_00741"/>
    </source>
</evidence>
<dbReference type="InterPro" id="IPR016188">
    <property type="entry name" value="PurM-like_N"/>
</dbReference>
<keyword evidence="10 15" id="KW-0067">ATP-binding</keyword>
<evidence type="ECO:0000256" key="14">
    <source>
        <dbReference type="ARBA" id="ARBA00049057"/>
    </source>
</evidence>
<comment type="pathway">
    <text evidence="2 15">Purine metabolism; IMP biosynthesis via de novo pathway; 5-amino-1-(5-phospho-D-ribosyl)imidazole from N(2)-formyl-N(1)-(5-phospho-D-ribosyl)glycinamide: step 2/2.</text>
</comment>
<dbReference type="EMBL" id="AZEZ01000001">
    <property type="protein sequence ID" value="KRL46131.1"/>
    <property type="molecule type" value="Genomic_DNA"/>
</dbReference>
<dbReference type="GO" id="GO:0006189">
    <property type="term" value="P:'de novo' IMP biosynthetic process"/>
    <property type="evidence" value="ECO:0007669"/>
    <property type="project" value="UniProtKB-UniRule"/>
</dbReference>
<dbReference type="GO" id="GO:0005829">
    <property type="term" value="C:cytosol"/>
    <property type="evidence" value="ECO:0007669"/>
    <property type="project" value="TreeGrafter"/>
</dbReference>
<dbReference type="InterPro" id="IPR036921">
    <property type="entry name" value="PurM-like_N_sf"/>
</dbReference>
<dbReference type="PANTHER" id="PTHR10520">
    <property type="entry name" value="TRIFUNCTIONAL PURINE BIOSYNTHETIC PROTEIN ADENOSINE-3-RELATED"/>
    <property type="match status" value="1"/>
</dbReference>
<dbReference type="SUPFAM" id="SSF55326">
    <property type="entry name" value="PurM N-terminal domain-like"/>
    <property type="match status" value="1"/>
</dbReference>
<keyword evidence="8 15" id="KW-0547">Nucleotide-binding</keyword>
<evidence type="ECO:0000313" key="19">
    <source>
        <dbReference type="Proteomes" id="UP000050872"/>
    </source>
</evidence>
<name>A0A0R1QYA4_9LACO</name>
<comment type="catalytic activity">
    <reaction evidence="14 15">
        <text>2-formamido-N(1)-(5-O-phospho-beta-D-ribosyl)acetamidine + ATP = 5-amino-1-(5-phospho-beta-D-ribosyl)imidazole + ADP + phosphate + H(+)</text>
        <dbReference type="Rhea" id="RHEA:23032"/>
        <dbReference type="ChEBI" id="CHEBI:15378"/>
        <dbReference type="ChEBI" id="CHEBI:30616"/>
        <dbReference type="ChEBI" id="CHEBI:43474"/>
        <dbReference type="ChEBI" id="CHEBI:137981"/>
        <dbReference type="ChEBI" id="CHEBI:147287"/>
        <dbReference type="ChEBI" id="CHEBI:456216"/>
        <dbReference type="EC" id="6.3.3.1"/>
    </reaction>
</comment>
<evidence type="ECO:0000256" key="13">
    <source>
        <dbReference type="ARBA" id="ARBA00033093"/>
    </source>
</evidence>
<comment type="caution">
    <text evidence="18">The sequence shown here is derived from an EMBL/GenBank/DDBJ whole genome shotgun (WGS) entry which is preliminary data.</text>
</comment>
<feature type="domain" description="PurM-like C-terminal" evidence="17">
    <location>
        <begin position="169"/>
        <end position="339"/>
    </location>
</feature>
<dbReference type="Pfam" id="PF02769">
    <property type="entry name" value="AIRS_C"/>
    <property type="match status" value="1"/>
</dbReference>
<dbReference type="HAMAP" id="MF_00741">
    <property type="entry name" value="AIRS"/>
    <property type="match status" value="1"/>
</dbReference>
<evidence type="ECO:0000256" key="6">
    <source>
        <dbReference type="ARBA" id="ARBA00022490"/>
    </source>
</evidence>
<evidence type="ECO:0000256" key="2">
    <source>
        <dbReference type="ARBA" id="ARBA00004686"/>
    </source>
</evidence>
<dbReference type="AlphaFoldDB" id="A0A0R1QYA4"/>
<dbReference type="Gene3D" id="3.30.1330.10">
    <property type="entry name" value="PurM-like, N-terminal domain"/>
    <property type="match status" value="1"/>
</dbReference>
<evidence type="ECO:0000256" key="3">
    <source>
        <dbReference type="ARBA" id="ARBA00010280"/>
    </source>
</evidence>
<feature type="domain" description="PurM-like N-terminal" evidence="16">
    <location>
        <begin position="53"/>
        <end position="156"/>
    </location>
</feature>
<comment type="subcellular location">
    <subcellularLocation>
        <location evidence="1 15">Cytoplasm</location>
    </subcellularLocation>
</comment>
<dbReference type="Proteomes" id="UP000050872">
    <property type="component" value="Unassembled WGS sequence"/>
</dbReference>
<evidence type="ECO:0000256" key="7">
    <source>
        <dbReference type="ARBA" id="ARBA00022598"/>
    </source>
</evidence>
<dbReference type="InterPro" id="IPR010918">
    <property type="entry name" value="PurM-like_C_dom"/>
</dbReference>
<dbReference type="InterPro" id="IPR004733">
    <property type="entry name" value="PurM_cligase"/>
</dbReference>
<reference evidence="18 19" key="1">
    <citation type="journal article" date="2015" name="Genome Announc.">
        <title>Expanding the biotechnology potential of lactobacilli through comparative genomics of 213 strains and associated genera.</title>
        <authorList>
            <person name="Sun Z."/>
            <person name="Harris H.M."/>
            <person name="McCann A."/>
            <person name="Guo C."/>
            <person name="Argimon S."/>
            <person name="Zhang W."/>
            <person name="Yang X."/>
            <person name="Jeffery I.B."/>
            <person name="Cooney J.C."/>
            <person name="Kagawa T.F."/>
            <person name="Liu W."/>
            <person name="Song Y."/>
            <person name="Salvetti E."/>
            <person name="Wrobel A."/>
            <person name="Rasinkangas P."/>
            <person name="Parkhill J."/>
            <person name="Rea M.C."/>
            <person name="O'Sullivan O."/>
            <person name="Ritari J."/>
            <person name="Douillard F.P."/>
            <person name="Paul Ross R."/>
            <person name="Yang R."/>
            <person name="Briner A.E."/>
            <person name="Felis G.E."/>
            <person name="de Vos W.M."/>
            <person name="Barrangou R."/>
            <person name="Klaenhammer T.R."/>
            <person name="Caufield P.W."/>
            <person name="Cui Y."/>
            <person name="Zhang H."/>
            <person name="O'Toole P.W."/>
        </authorList>
    </citation>
    <scope>NUCLEOTIDE SEQUENCE [LARGE SCALE GENOMIC DNA]</scope>
    <source>
        <strain evidence="18 19">DSM 14500</strain>
    </source>
</reference>
<keyword evidence="7 15" id="KW-0436">Ligase</keyword>
<comment type="similarity">
    <text evidence="3 15">Belongs to the AIR synthase family.</text>
</comment>
<evidence type="ECO:0000256" key="4">
    <source>
        <dbReference type="ARBA" id="ARBA00013047"/>
    </source>
</evidence>
<keyword evidence="19" id="KW-1185">Reference proteome</keyword>
<dbReference type="GO" id="GO:0004641">
    <property type="term" value="F:phosphoribosylformylglycinamidine cyclo-ligase activity"/>
    <property type="evidence" value="ECO:0007669"/>
    <property type="project" value="UniProtKB-UniRule"/>
</dbReference>
<evidence type="ECO:0000313" key="18">
    <source>
        <dbReference type="EMBL" id="KRL46131.1"/>
    </source>
</evidence>